<accession>A0A7J2TI63</accession>
<evidence type="ECO:0000313" key="2">
    <source>
        <dbReference type="EMBL" id="HEH35257.1"/>
    </source>
</evidence>
<proteinExistence type="predicted"/>
<protein>
    <submittedName>
        <fullName evidence="2">Uncharacterized protein</fullName>
    </submittedName>
</protein>
<organism evidence="2">
    <name type="scientific">Archaeoglobus fulgidus</name>
    <dbReference type="NCBI Taxonomy" id="2234"/>
    <lineage>
        <taxon>Archaea</taxon>
        <taxon>Methanobacteriati</taxon>
        <taxon>Methanobacteriota</taxon>
        <taxon>Archaeoglobi</taxon>
        <taxon>Archaeoglobales</taxon>
        <taxon>Archaeoglobaceae</taxon>
        <taxon>Archaeoglobus</taxon>
    </lineage>
</organism>
<dbReference type="EMBL" id="DSLA01000059">
    <property type="protein sequence ID" value="HEH35257.1"/>
    <property type="molecule type" value="Genomic_DNA"/>
</dbReference>
<keyword evidence="1" id="KW-1133">Transmembrane helix</keyword>
<keyword evidence="1" id="KW-0812">Transmembrane</keyword>
<name>A0A7J2TI63_ARCFL</name>
<comment type="caution">
    <text evidence="2">The sequence shown here is derived from an EMBL/GenBank/DDBJ whole genome shotgun (WGS) entry which is preliminary data.</text>
</comment>
<reference evidence="2" key="1">
    <citation type="journal article" date="2020" name="mSystems">
        <title>Genome- and Community-Level Interaction Insights into Carbon Utilization and Element Cycling Functions of Hydrothermarchaeota in Hydrothermal Sediment.</title>
        <authorList>
            <person name="Zhou Z."/>
            <person name="Liu Y."/>
            <person name="Xu W."/>
            <person name="Pan J."/>
            <person name="Luo Z.H."/>
            <person name="Li M."/>
        </authorList>
    </citation>
    <scope>NUCLEOTIDE SEQUENCE [LARGE SCALE GENOMIC DNA]</scope>
    <source>
        <strain evidence="2">SpSt-26</strain>
    </source>
</reference>
<evidence type="ECO:0000256" key="1">
    <source>
        <dbReference type="SAM" id="Phobius"/>
    </source>
</evidence>
<sequence length="226" mass="25899">MKKELAIGILLATSFLITLGIMLTPVFDGKNFIVYADERFDSYSKHSSYFIPELIEMAEKYSDEISATIDFKSEVYAEKAATLFAEFARVEGKNLTINARLSDIALLALQDADRAYHNDEEYFNQKYGMPAKEALYYWHLSLQSIAKTLEAQGRFEESIFIKNQILMRGLEPAYNFFGFEATPIDLTGALLLLFYVIYTLWWGFAIYFVFEGLGIKVTKAKNKKEV</sequence>
<gene>
    <name evidence="2" type="ORF">ENP88_03710</name>
</gene>
<feature type="transmembrane region" description="Helical" evidence="1">
    <location>
        <begin position="189"/>
        <end position="210"/>
    </location>
</feature>
<keyword evidence="1" id="KW-0472">Membrane</keyword>
<dbReference type="AlphaFoldDB" id="A0A7J2TI63"/>